<gene>
    <name evidence="2" type="ORF">MNOR_LOCUS33344</name>
</gene>
<dbReference type="AlphaFoldDB" id="A0AAV2S9B2"/>
<dbReference type="Proteomes" id="UP001497623">
    <property type="component" value="Unassembled WGS sequence"/>
</dbReference>
<dbReference type="Gene3D" id="3.40.50.300">
    <property type="entry name" value="P-loop containing nucleotide triphosphate hydrolases"/>
    <property type="match status" value="1"/>
</dbReference>
<dbReference type="Pfam" id="PF05729">
    <property type="entry name" value="NACHT"/>
    <property type="match status" value="1"/>
</dbReference>
<protein>
    <recommendedName>
        <fullName evidence="1">NACHT domain-containing protein</fullName>
    </recommendedName>
</protein>
<proteinExistence type="predicted"/>
<name>A0AAV2S9B2_MEGNR</name>
<comment type="caution">
    <text evidence="2">The sequence shown here is derived from an EMBL/GenBank/DDBJ whole genome shotgun (WGS) entry which is preliminary data.</text>
</comment>
<evidence type="ECO:0000313" key="3">
    <source>
        <dbReference type="Proteomes" id="UP001497623"/>
    </source>
</evidence>
<dbReference type="PANTHER" id="PTHR46844:SF1">
    <property type="entry name" value="SLR5058 PROTEIN"/>
    <property type="match status" value="1"/>
</dbReference>
<organism evidence="2 3">
    <name type="scientific">Meganyctiphanes norvegica</name>
    <name type="common">Northern krill</name>
    <name type="synonym">Thysanopoda norvegica</name>
    <dbReference type="NCBI Taxonomy" id="48144"/>
    <lineage>
        <taxon>Eukaryota</taxon>
        <taxon>Metazoa</taxon>
        <taxon>Ecdysozoa</taxon>
        <taxon>Arthropoda</taxon>
        <taxon>Crustacea</taxon>
        <taxon>Multicrustacea</taxon>
        <taxon>Malacostraca</taxon>
        <taxon>Eumalacostraca</taxon>
        <taxon>Eucarida</taxon>
        <taxon>Euphausiacea</taxon>
        <taxon>Euphausiidae</taxon>
        <taxon>Meganyctiphanes</taxon>
    </lineage>
</organism>
<evidence type="ECO:0000313" key="2">
    <source>
        <dbReference type="EMBL" id="CAL4166019.1"/>
    </source>
</evidence>
<feature type="domain" description="NACHT" evidence="1">
    <location>
        <begin position="217"/>
        <end position="371"/>
    </location>
</feature>
<evidence type="ECO:0000259" key="1">
    <source>
        <dbReference type="Pfam" id="PF05729"/>
    </source>
</evidence>
<dbReference type="InterPro" id="IPR027417">
    <property type="entry name" value="P-loop_NTPase"/>
</dbReference>
<dbReference type="PANTHER" id="PTHR46844">
    <property type="entry name" value="SLR5058 PROTEIN"/>
    <property type="match status" value="1"/>
</dbReference>
<sequence>MTESQYKDNFDGTMRRVIEDSPASGEEYDISLLIKCLRVLSYYYDRDSKKKWRNDIELESKCQKLATKRNDIFHSFAGIDYLNMKKEIEEIELLINDIFSTLKLRFPSEVSEISIKNKEINDQIKDILKQPLAEQDIKFYRCQMILRGQIVSYKNRCKSFGKIKILKFLTDSNNLHNVKLIFTEIIIEKSNRFNKNTPVKYTDIMSLVSEYGILLLDSEAGGGKSTTVNFGVDDWTEGGKEMNTTRFIFIFPMMFKNPYLSTVGDLIGELLPEVKAKMGNDDIMNCLADPSLNILFLCDGYDERNEKSTKLFNEICTLKEKHKHIKVIVTSRPEAVQELYNTCGSRLKIDHLKIKGIHESKRKEFLKKYHDEMINSGDSKESTEDLLNFYESCSAQHKDLYRLPINLTMLSWLWGRNPKLVKSIKSAAGLYDAILNMLKDKLVNRVLTNPDVMSQINFTFITELINLIVSFECKVFNASLDALKSDRMFIDKIGVDSMRNVCRDKGVPFSELQGAFLLVTLQWNIKLQAHLEIPHKGFLDFYAAKCIESKITREGNKIKDILLELYGKDHKEYMKNINKYQNVLQLLGGILALRDPSLVEQYGQEIIKLLIKTGIRNNKQWYTVYCDFNISPTAAEKFANLIAPHLDLKDFIIKDSDVDILSTLLKYVNVKSLTMDITSSVNLVQLSALMDTLSIQKCAIKIANKDLNNFTISDDDVKAHSILLKYVNVQSVKLDISSAADLPQLPSLINVLRNNKCFININDLTIKDADVEVLSTLLEYTNVQSVILDISSAADLPQLPTLINVLRNNKCFVNINDLTIKDADIEVLSTLPKYTNVQSVTMDICSSVNLVQLIALMEVLKSKKYMIKIANKDLNNFTINDAECFININDITIKDTDMEVLSTFLKYINVQSVTMDISSSVNLVQLITLIEVLKIKKIMIKIAKKDLNDAEVEALLTLLKYTNAQSVTIDINTTAMIPQLPSLIDVLRSKICTINILKITGNTLLWISSINKKAINASIQSVVIDSKLDLSFLCFGKSIETCRL</sequence>
<dbReference type="InterPro" id="IPR007111">
    <property type="entry name" value="NACHT_NTPase"/>
</dbReference>
<keyword evidence="3" id="KW-1185">Reference proteome</keyword>
<accession>A0AAV2S9B2</accession>
<dbReference type="EMBL" id="CAXKWB010047839">
    <property type="protein sequence ID" value="CAL4166019.1"/>
    <property type="molecule type" value="Genomic_DNA"/>
</dbReference>
<reference evidence="2 3" key="1">
    <citation type="submission" date="2024-05" db="EMBL/GenBank/DDBJ databases">
        <authorList>
            <person name="Wallberg A."/>
        </authorList>
    </citation>
    <scope>NUCLEOTIDE SEQUENCE [LARGE SCALE GENOMIC DNA]</scope>
</reference>